<dbReference type="PANTHER" id="PTHR33304">
    <property type="match status" value="1"/>
</dbReference>
<keyword evidence="3" id="KW-0862">Zinc</keyword>
<keyword evidence="2" id="KW-0863">Zinc-finger</keyword>
<evidence type="ECO:0000313" key="9">
    <source>
        <dbReference type="Proteomes" id="UP000501690"/>
    </source>
</evidence>
<dbReference type="Gene3D" id="3.30.40.10">
    <property type="entry name" value="Zinc/RING finger domain, C3HC4 (zinc finger)"/>
    <property type="match status" value="1"/>
</dbReference>
<dbReference type="InterPro" id="IPR013083">
    <property type="entry name" value="Znf_RING/FYVE/PHD"/>
</dbReference>
<keyword evidence="1" id="KW-0479">Metal-binding</keyword>
<feature type="region of interest" description="Disordered" evidence="6">
    <location>
        <begin position="177"/>
        <end position="198"/>
    </location>
</feature>
<dbReference type="InterPro" id="IPR011011">
    <property type="entry name" value="Znf_FYVE_PHD"/>
</dbReference>
<organism evidence="8 9">
    <name type="scientific">Vigna unguiculata</name>
    <name type="common">Cowpea</name>
    <dbReference type="NCBI Taxonomy" id="3917"/>
    <lineage>
        <taxon>Eukaryota</taxon>
        <taxon>Viridiplantae</taxon>
        <taxon>Streptophyta</taxon>
        <taxon>Embryophyta</taxon>
        <taxon>Tracheophyta</taxon>
        <taxon>Spermatophyta</taxon>
        <taxon>Magnoliopsida</taxon>
        <taxon>eudicotyledons</taxon>
        <taxon>Gunneridae</taxon>
        <taxon>Pentapetalae</taxon>
        <taxon>rosids</taxon>
        <taxon>fabids</taxon>
        <taxon>Fabales</taxon>
        <taxon>Fabaceae</taxon>
        <taxon>Papilionoideae</taxon>
        <taxon>50 kb inversion clade</taxon>
        <taxon>NPAAA clade</taxon>
        <taxon>indigoferoid/millettioid clade</taxon>
        <taxon>Phaseoleae</taxon>
        <taxon>Vigna</taxon>
    </lineage>
</organism>
<evidence type="ECO:0000256" key="3">
    <source>
        <dbReference type="ARBA" id="ARBA00022833"/>
    </source>
</evidence>
<evidence type="ECO:0000256" key="6">
    <source>
        <dbReference type="SAM" id="MobiDB-lite"/>
    </source>
</evidence>
<reference evidence="8 9" key="1">
    <citation type="submission" date="2019-04" db="EMBL/GenBank/DDBJ databases">
        <title>An improved genome assembly and genetic linkage map for asparagus bean, Vigna unguiculata ssp. sesquipedialis.</title>
        <authorList>
            <person name="Xia Q."/>
            <person name="Zhang R."/>
            <person name="Dong Y."/>
        </authorList>
    </citation>
    <scope>NUCLEOTIDE SEQUENCE [LARGE SCALE GENOMIC DNA]</scope>
    <source>
        <tissue evidence="8">Leaf</tissue>
    </source>
</reference>
<dbReference type="GO" id="GO:0140566">
    <property type="term" value="F:histone reader activity"/>
    <property type="evidence" value="ECO:0007669"/>
    <property type="project" value="InterPro"/>
</dbReference>
<dbReference type="InterPro" id="IPR056280">
    <property type="entry name" value="AIPP2-like_SPOC"/>
</dbReference>
<dbReference type="EMBL" id="CP039355">
    <property type="protein sequence ID" value="QCE13986.1"/>
    <property type="molecule type" value="Genomic_DNA"/>
</dbReference>
<name>A0A4D6NJZ6_VIGUN</name>
<keyword evidence="5" id="KW-0804">Transcription</keyword>
<keyword evidence="4" id="KW-0805">Transcription regulation</keyword>
<dbReference type="SUPFAM" id="SSF57903">
    <property type="entry name" value="FYVE/PHD zinc finger"/>
    <property type="match status" value="1"/>
</dbReference>
<gene>
    <name evidence="8" type="ORF">DEO72_LG11g984</name>
</gene>
<evidence type="ECO:0000259" key="7">
    <source>
        <dbReference type="Pfam" id="PF23121"/>
    </source>
</evidence>
<evidence type="ECO:0000256" key="2">
    <source>
        <dbReference type="ARBA" id="ARBA00022771"/>
    </source>
</evidence>
<feature type="compositionally biased region" description="Basic and acidic residues" evidence="6">
    <location>
        <begin position="178"/>
        <end position="188"/>
    </location>
</feature>
<dbReference type="Pfam" id="PF23121">
    <property type="entry name" value="SPOC_AIPP2"/>
    <property type="match status" value="1"/>
</dbReference>
<dbReference type="GO" id="GO:0008270">
    <property type="term" value="F:zinc ion binding"/>
    <property type="evidence" value="ECO:0007669"/>
    <property type="project" value="UniProtKB-KW"/>
</dbReference>
<evidence type="ECO:0000256" key="1">
    <source>
        <dbReference type="ARBA" id="ARBA00022723"/>
    </source>
</evidence>
<proteinExistence type="predicted"/>
<dbReference type="GO" id="GO:0034244">
    <property type="term" value="P:negative regulation of transcription elongation by RNA polymerase II"/>
    <property type="evidence" value="ECO:0007669"/>
    <property type="project" value="InterPro"/>
</dbReference>
<keyword evidence="9" id="KW-1185">Reference proteome</keyword>
<dbReference type="PANTHER" id="PTHR33304:SF36">
    <property type="entry name" value="GB|AAF26970.1-RELATED"/>
    <property type="match status" value="1"/>
</dbReference>
<evidence type="ECO:0000313" key="8">
    <source>
        <dbReference type="EMBL" id="QCE13986.1"/>
    </source>
</evidence>
<dbReference type="InterPro" id="IPR049914">
    <property type="entry name" value="PHD1-3/5-6"/>
</dbReference>
<feature type="domain" description="AIPP2-like SPOC-like" evidence="7">
    <location>
        <begin position="296"/>
        <end position="432"/>
    </location>
</feature>
<evidence type="ECO:0000256" key="4">
    <source>
        <dbReference type="ARBA" id="ARBA00023015"/>
    </source>
</evidence>
<protein>
    <recommendedName>
        <fullName evidence="7">AIPP2-like SPOC-like domain-containing protein</fullName>
    </recommendedName>
</protein>
<dbReference type="Proteomes" id="UP000501690">
    <property type="component" value="Linkage Group LG11"/>
</dbReference>
<evidence type="ECO:0000256" key="5">
    <source>
        <dbReference type="ARBA" id="ARBA00023163"/>
    </source>
</evidence>
<dbReference type="AlphaFoldDB" id="A0A4D6NJZ6"/>
<sequence length="485" mass="54602">MEGYSFDSMFKVCEICGDIGWKEVLLTCSICKGGHEHAYCTRFHTLKIPEYWVCEPCQQSQCVSTSPLIEDQGIGSRASKTYQTNKTAKVKSLTEDEVIRLSSGASHPVSSTVVLGKHHRNDEILKKTMTSKHASCSFSKGDNIFFESHVGPTKECVGENQQFLGRVIADHNIQNYSPRKEKRADKAPFEASSTRKFSPFADSGPSKICLEKNQRPMGEVTPAKKVQIHDPQKEKPTKATPFEALFARKSPPVVDSGGIPCVNEDGKQFNIKKYDKSIQQSLNLDYKFLPCSIVTWRGQFQILHTAAPSKFYDGFEAQPPFSVNRKAFEFSREMPSILQLESRPALKVLIDIFQDDSPKLQDIAVYFFPSEQTERSRKNLNSILKLMRDEKTMLRSYFNGVELLIFSSNQLGMDQRGAIAAVNDGHFLWGLFRKRKIDKSIEVVPKMEPLAINFDIAGGRADHLALVIPKLEFDDNLGVPPGFKE</sequence>
<accession>A0A4D6NJZ6</accession>